<dbReference type="PANTHER" id="PTHR33095">
    <property type="entry name" value="OS07G0619500 PROTEIN"/>
    <property type="match status" value="1"/>
</dbReference>
<organism evidence="2 3">
    <name type="scientific">Corchorus capsularis</name>
    <name type="common">Jute</name>
    <dbReference type="NCBI Taxonomy" id="210143"/>
    <lineage>
        <taxon>Eukaryota</taxon>
        <taxon>Viridiplantae</taxon>
        <taxon>Streptophyta</taxon>
        <taxon>Embryophyta</taxon>
        <taxon>Tracheophyta</taxon>
        <taxon>Spermatophyta</taxon>
        <taxon>Magnoliopsida</taxon>
        <taxon>eudicotyledons</taxon>
        <taxon>Gunneridae</taxon>
        <taxon>Pentapetalae</taxon>
        <taxon>rosids</taxon>
        <taxon>malvids</taxon>
        <taxon>Malvales</taxon>
        <taxon>Malvaceae</taxon>
        <taxon>Grewioideae</taxon>
        <taxon>Apeibeae</taxon>
        <taxon>Corchorus</taxon>
    </lineage>
</organism>
<dbReference type="PANTHER" id="PTHR33095:SF14">
    <property type="entry name" value="AR781"/>
    <property type="match status" value="1"/>
</dbReference>
<feature type="region of interest" description="Disordered" evidence="1">
    <location>
        <begin position="311"/>
        <end position="332"/>
    </location>
</feature>
<dbReference type="Proteomes" id="UP000188268">
    <property type="component" value="Unassembled WGS sequence"/>
</dbReference>
<feature type="compositionally biased region" description="Polar residues" evidence="1">
    <location>
        <begin position="311"/>
        <end position="320"/>
    </location>
</feature>
<feature type="compositionally biased region" description="Low complexity" evidence="1">
    <location>
        <begin position="144"/>
        <end position="157"/>
    </location>
</feature>
<protein>
    <submittedName>
        <fullName evidence="2">Uncharacterized protein</fullName>
    </submittedName>
</protein>
<feature type="compositionally biased region" description="Basic and acidic residues" evidence="1">
    <location>
        <begin position="231"/>
        <end position="240"/>
    </location>
</feature>
<dbReference type="EMBL" id="AWWV01010501">
    <property type="protein sequence ID" value="OMO79012.1"/>
    <property type="molecule type" value="Genomic_DNA"/>
</dbReference>
<evidence type="ECO:0000313" key="2">
    <source>
        <dbReference type="EMBL" id="OMO79012.1"/>
    </source>
</evidence>
<dbReference type="Pfam" id="PF07816">
    <property type="entry name" value="DUF1645"/>
    <property type="match status" value="1"/>
</dbReference>
<dbReference type="STRING" id="210143.A0A1R3I8U7"/>
<evidence type="ECO:0000313" key="3">
    <source>
        <dbReference type="Proteomes" id="UP000188268"/>
    </source>
</evidence>
<gene>
    <name evidence="2" type="ORF">CCACVL1_13955</name>
</gene>
<comment type="caution">
    <text evidence="2">The sequence shown here is derived from an EMBL/GenBank/DDBJ whole genome shotgun (WGS) entry which is preliminary data.</text>
</comment>
<reference evidence="2 3" key="1">
    <citation type="submission" date="2013-09" db="EMBL/GenBank/DDBJ databases">
        <title>Corchorus capsularis genome sequencing.</title>
        <authorList>
            <person name="Alam M."/>
            <person name="Haque M.S."/>
            <person name="Islam M.S."/>
            <person name="Emdad E.M."/>
            <person name="Islam M.M."/>
            <person name="Ahmed B."/>
            <person name="Halim A."/>
            <person name="Hossen Q.M.M."/>
            <person name="Hossain M.Z."/>
            <person name="Ahmed R."/>
            <person name="Khan M.M."/>
            <person name="Islam R."/>
            <person name="Rashid M.M."/>
            <person name="Khan S.A."/>
            <person name="Rahman M.S."/>
            <person name="Alam M."/>
        </authorList>
    </citation>
    <scope>NUCLEOTIDE SEQUENCE [LARGE SCALE GENOMIC DNA]</scope>
    <source>
        <strain evidence="3">cv. CVL-1</strain>
        <tissue evidence="2">Whole seedling</tissue>
    </source>
</reference>
<keyword evidence="3" id="KW-1185">Reference proteome</keyword>
<feature type="compositionally biased region" description="Basic and acidic residues" evidence="1">
    <location>
        <begin position="195"/>
        <end position="206"/>
    </location>
</feature>
<evidence type="ECO:0000256" key="1">
    <source>
        <dbReference type="SAM" id="MobiDB-lite"/>
    </source>
</evidence>
<feature type="region of interest" description="Disordered" evidence="1">
    <location>
        <begin position="74"/>
        <end position="271"/>
    </location>
</feature>
<dbReference type="OMA" id="ISSAHEF"/>
<feature type="compositionally biased region" description="Polar residues" evidence="1">
    <location>
        <begin position="183"/>
        <end position="192"/>
    </location>
</feature>
<feature type="compositionally biased region" description="Low complexity" evidence="1">
    <location>
        <begin position="245"/>
        <end position="269"/>
    </location>
</feature>
<accession>A0A1R3I8U7</accession>
<dbReference type="Gramene" id="OMO79012">
    <property type="protein sequence ID" value="OMO79012"/>
    <property type="gene ID" value="CCACVL1_13955"/>
</dbReference>
<dbReference type="InterPro" id="IPR012442">
    <property type="entry name" value="DUF1645_plant"/>
</dbReference>
<dbReference type="OrthoDB" id="667051at2759"/>
<proteinExistence type="predicted"/>
<name>A0A1R3I8U7_COCAP</name>
<sequence>MEVMVPAASIMDFEFNSARSSPRSTAPSTPRRFGDCYFSAPTSPSRMSELYLEFERYSMMNDRQSSIGNSSLAIPFDWEEKPGTPKSPKSAVKDVHHEEDDDDDFAFDFSAETSLPAEELFDGGKIKPLKPPPRLQVDEHNQKSPLLSSPRSPRSPLAQGKKIIREAFSPRKKKERDPFATAIESSRNSSNTEQGRGRERVQERNSSRRVTRSLSPYRVSEYPWELEEEEQQKQRHETKTAAKQSSFSSKSSLSSNNSSKGSSSSSSSSKKWRLRDFLLFRSASEGRAADKDPLRKYSSAFFKKPEEIKNSSFRSTDSSGSNGGSRRKVSAHELHYTTNKAVSENMKKKTFLPYKQGILGRLAFNPAVHALANGFGTLTRSSS</sequence>
<dbReference type="AlphaFoldDB" id="A0A1R3I8U7"/>